<protein>
    <submittedName>
        <fullName evidence="2">Uncharacterized protein</fullName>
    </submittedName>
</protein>
<feature type="region of interest" description="Disordered" evidence="1">
    <location>
        <begin position="1"/>
        <end position="72"/>
    </location>
</feature>
<dbReference type="AlphaFoldDB" id="A0A8H4R1S7"/>
<dbReference type="EMBL" id="JAACJL010000004">
    <property type="protein sequence ID" value="KAF4621785.1"/>
    <property type="molecule type" value="Genomic_DNA"/>
</dbReference>
<name>A0A8H4R1S7_9AGAR</name>
<reference evidence="2 3" key="1">
    <citation type="submission" date="2019-12" db="EMBL/GenBank/DDBJ databases">
        <authorList>
            <person name="Floudas D."/>
            <person name="Bentzer J."/>
            <person name="Ahren D."/>
            <person name="Johansson T."/>
            <person name="Persson P."/>
            <person name="Tunlid A."/>
        </authorList>
    </citation>
    <scope>NUCLEOTIDE SEQUENCE [LARGE SCALE GENOMIC DNA]</scope>
    <source>
        <strain evidence="2 3">CBS 102.39</strain>
    </source>
</reference>
<proteinExistence type="predicted"/>
<evidence type="ECO:0000256" key="1">
    <source>
        <dbReference type="SAM" id="MobiDB-lite"/>
    </source>
</evidence>
<accession>A0A8H4R1S7</accession>
<evidence type="ECO:0000313" key="2">
    <source>
        <dbReference type="EMBL" id="KAF4621785.1"/>
    </source>
</evidence>
<keyword evidence="3" id="KW-1185">Reference proteome</keyword>
<feature type="compositionally biased region" description="Polar residues" evidence="1">
    <location>
        <begin position="33"/>
        <end position="65"/>
    </location>
</feature>
<comment type="caution">
    <text evidence="2">The sequence shown here is derived from an EMBL/GenBank/DDBJ whole genome shotgun (WGS) entry which is preliminary data.</text>
</comment>
<organism evidence="2 3">
    <name type="scientific">Agrocybe pediades</name>
    <dbReference type="NCBI Taxonomy" id="84607"/>
    <lineage>
        <taxon>Eukaryota</taxon>
        <taxon>Fungi</taxon>
        <taxon>Dikarya</taxon>
        <taxon>Basidiomycota</taxon>
        <taxon>Agaricomycotina</taxon>
        <taxon>Agaricomycetes</taxon>
        <taxon>Agaricomycetidae</taxon>
        <taxon>Agaricales</taxon>
        <taxon>Agaricineae</taxon>
        <taxon>Strophariaceae</taxon>
        <taxon>Agrocybe</taxon>
    </lineage>
</organism>
<gene>
    <name evidence="2" type="ORF">D9613_012209</name>
</gene>
<dbReference type="Proteomes" id="UP000521872">
    <property type="component" value="Unassembled WGS sequence"/>
</dbReference>
<evidence type="ECO:0000313" key="3">
    <source>
        <dbReference type="Proteomes" id="UP000521872"/>
    </source>
</evidence>
<feature type="compositionally biased region" description="Basic and acidic residues" evidence="1">
    <location>
        <begin position="1"/>
        <end position="10"/>
    </location>
</feature>
<sequence>MSSTEFRVKENLSGQSNVAPVAGHKPGIMSAYATPTSENCSIHFGSTASSNQEQPIPTTQGSSLKSDVAKSK</sequence>